<dbReference type="STRING" id="1528099.AL705_06020"/>
<evidence type="ECO:0000313" key="8">
    <source>
        <dbReference type="EMBL" id="ALE19204.1"/>
    </source>
</evidence>
<dbReference type="OrthoDB" id="5296019at2"/>
<evidence type="ECO:0000256" key="4">
    <source>
        <dbReference type="ARBA" id="ARBA00022729"/>
    </source>
</evidence>
<dbReference type="GO" id="GO:0007155">
    <property type="term" value="P:cell adhesion"/>
    <property type="evidence" value="ECO:0007669"/>
    <property type="project" value="InterPro"/>
</dbReference>
<evidence type="ECO:0000313" key="9">
    <source>
        <dbReference type="Proteomes" id="UP000068137"/>
    </source>
</evidence>
<keyword evidence="2 5" id="KW-0813">Transport</keyword>
<feature type="compositionally biased region" description="Basic and acidic residues" evidence="6">
    <location>
        <begin position="152"/>
        <end position="163"/>
    </location>
</feature>
<proteinExistence type="inferred from homology"/>
<reference evidence="8 9" key="1">
    <citation type="journal article" date="2015" name="Genome Announc.">
        <title>Complete Genome Sequences for Two Strains of a Novel Fastidious, Partially Acid-Fast, Gram-Positive Corynebacterineae Bacterium, Derived from Human Clinical Samples.</title>
        <authorList>
            <person name="Nicholson A.C."/>
            <person name="Bell M."/>
            <person name="Humrighouse B.W."/>
            <person name="McQuiston J.R."/>
        </authorList>
    </citation>
    <scope>NUCLEOTIDE SEQUENCE [LARGE SCALE GENOMIC DNA]</scope>
    <source>
        <strain evidence="8 9">X1698</strain>
    </source>
</reference>
<keyword evidence="4 7" id="KW-0732">Signal</keyword>
<feature type="signal peptide" evidence="7">
    <location>
        <begin position="1"/>
        <end position="30"/>
    </location>
</feature>
<dbReference type="SUPFAM" id="SSF53807">
    <property type="entry name" value="Helical backbone' metal receptor"/>
    <property type="match status" value="1"/>
</dbReference>
<dbReference type="GO" id="GO:0030313">
    <property type="term" value="C:cell envelope"/>
    <property type="evidence" value="ECO:0007669"/>
    <property type="project" value="UniProtKB-SubCell"/>
</dbReference>
<keyword evidence="3" id="KW-0479">Metal-binding</keyword>
<evidence type="ECO:0000256" key="2">
    <source>
        <dbReference type="ARBA" id="ARBA00022448"/>
    </source>
</evidence>
<evidence type="ECO:0000256" key="7">
    <source>
        <dbReference type="SAM" id="SignalP"/>
    </source>
</evidence>
<feature type="chain" id="PRO_5005789691" description="ABC transporter substrate-binding protein" evidence="7">
    <location>
        <begin position="31"/>
        <end position="347"/>
    </location>
</feature>
<dbReference type="InterPro" id="IPR050492">
    <property type="entry name" value="Bact_metal-bind_prot9"/>
</dbReference>
<dbReference type="PATRIC" id="fig|1562462.4.peg.1240"/>
<sequence>MSGHLPRFRRRLTASLLALTTAVGMGGLTACDSSSTSKAEGISIVASTNVYGSIAKAIAGEHATVHSIIKDPSADPHSYEASPTDIATLQDADIAIVNGSGYDEFAVKALANQDQKTIINAYSFLKGDTKADGLPDPDNELIDNEADYVEEHADEHSPEDEHAGHHHHHIPGAPNEHVFYNVDVANDLASDLAKKLSELDPANQTTYQDNEKNFAQRIGEVKAVLEKIEKQRNHARFLQTEPLATHLVDMADMVDATPHGFAEAIEEGADVSALQVAEMRDAIMGRKVDVFLFNTQNANSTTQEMRKLAEKNDIPVVDLTETLPEKKDYTTWMLDNVEALATALGVK</sequence>
<dbReference type="RefSeq" id="WP_053962238.1">
    <property type="nucleotide sequence ID" value="NZ_CP012390.1"/>
</dbReference>
<evidence type="ECO:0000256" key="3">
    <source>
        <dbReference type="ARBA" id="ARBA00022723"/>
    </source>
</evidence>
<evidence type="ECO:0008006" key="10">
    <source>
        <dbReference type="Google" id="ProtNLM"/>
    </source>
</evidence>
<dbReference type="AlphaFoldDB" id="A0A0M3TBT8"/>
<gene>
    <name evidence="8" type="ORF">AL705_06020</name>
</gene>
<dbReference type="PROSITE" id="PS51257">
    <property type="entry name" value="PROKAR_LIPOPROTEIN"/>
    <property type="match status" value="1"/>
</dbReference>
<dbReference type="EMBL" id="CP012390">
    <property type="protein sequence ID" value="ALE19204.1"/>
    <property type="molecule type" value="Genomic_DNA"/>
</dbReference>
<comment type="similarity">
    <text evidence="5">Belongs to the bacterial solute-binding protein 9 family.</text>
</comment>
<comment type="subcellular location">
    <subcellularLocation>
        <location evidence="1">Cell envelope</location>
    </subcellularLocation>
</comment>
<dbReference type="GO" id="GO:0046872">
    <property type="term" value="F:metal ion binding"/>
    <property type="evidence" value="ECO:0007669"/>
    <property type="project" value="UniProtKB-KW"/>
</dbReference>
<feature type="region of interest" description="Disordered" evidence="6">
    <location>
        <begin position="152"/>
        <end position="174"/>
    </location>
</feature>
<dbReference type="InterPro" id="IPR006127">
    <property type="entry name" value="ZnuA-like"/>
</dbReference>
<dbReference type="PANTHER" id="PTHR42953">
    <property type="entry name" value="HIGH-AFFINITY ZINC UPTAKE SYSTEM PROTEIN ZNUA-RELATED"/>
    <property type="match status" value="1"/>
</dbReference>
<organism evidence="8 9">
    <name type="scientific">Lawsonella clevelandensis</name>
    <dbReference type="NCBI Taxonomy" id="1528099"/>
    <lineage>
        <taxon>Bacteria</taxon>
        <taxon>Bacillati</taxon>
        <taxon>Actinomycetota</taxon>
        <taxon>Actinomycetes</taxon>
        <taxon>Mycobacteriales</taxon>
        <taxon>Lawsonellaceae</taxon>
        <taxon>Lawsonella</taxon>
    </lineage>
</organism>
<evidence type="ECO:0000256" key="5">
    <source>
        <dbReference type="RuleBase" id="RU003512"/>
    </source>
</evidence>
<dbReference type="PRINTS" id="PR00690">
    <property type="entry name" value="ADHESNFAMILY"/>
</dbReference>
<dbReference type="KEGG" id="cbq:AL705_06020"/>
<name>A0A0M3TBT8_9ACTN</name>
<evidence type="ECO:0000256" key="6">
    <source>
        <dbReference type="SAM" id="MobiDB-lite"/>
    </source>
</evidence>
<dbReference type="Pfam" id="PF01297">
    <property type="entry name" value="ZnuA"/>
    <property type="match status" value="1"/>
</dbReference>
<protein>
    <recommendedName>
        <fullName evidence="10">ABC transporter substrate-binding protein</fullName>
    </recommendedName>
</protein>
<dbReference type="GO" id="GO:0030001">
    <property type="term" value="P:metal ion transport"/>
    <property type="evidence" value="ECO:0007669"/>
    <property type="project" value="InterPro"/>
</dbReference>
<dbReference type="PANTHER" id="PTHR42953:SF1">
    <property type="entry name" value="METAL-BINDING PROTEIN HI_0362-RELATED"/>
    <property type="match status" value="1"/>
</dbReference>
<dbReference type="Gene3D" id="3.40.50.1980">
    <property type="entry name" value="Nitrogenase molybdenum iron protein domain"/>
    <property type="match status" value="2"/>
</dbReference>
<evidence type="ECO:0000256" key="1">
    <source>
        <dbReference type="ARBA" id="ARBA00004196"/>
    </source>
</evidence>
<dbReference type="Proteomes" id="UP000068137">
    <property type="component" value="Chromosome"/>
</dbReference>
<accession>A0A0M3TBT8</accession>
<dbReference type="InterPro" id="IPR006128">
    <property type="entry name" value="Lipoprotein_PsaA-like"/>
</dbReference>